<evidence type="ECO:0000313" key="5">
    <source>
        <dbReference type="Proteomes" id="UP000192578"/>
    </source>
</evidence>
<evidence type="ECO:0000256" key="2">
    <source>
        <dbReference type="SAM" id="Phobius"/>
    </source>
</evidence>
<keyword evidence="5" id="KW-1185">Reference proteome</keyword>
<dbReference type="OrthoDB" id="42638at2759"/>
<dbReference type="Proteomes" id="UP000192578">
    <property type="component" value="Unassembled WGS sequence"/>
</dbReference>
<evidence type="ECO:0000256" key="1">
    <source>
        <dbReference type="ARBA" id="ARBA00022801"/>
    </source>
</evidence>
<name>A0A1W0WXC9_HYPEX</name>
<feature type="transmembrane region" description="Helical" evidence="2">
    <location>
        <begin position="29"/>
        <end position="57"/>
    </location>
</feature>
<dbReference type="Gene3D" id="3.40.50.1110">
    <property type="entry name" value="SGNH hydrolase"/>
    <property type="match status" value="1"/>
</dbReference>
<evidence type="ECO:0000313" key="4">
    <source>
        <dbReference type="EMBL" id="OQV19868.1"/>
    </source>
</evidence>
<comment type="caution">
    <text evidence="4">The sequence shown here is derived from an EMBL/GenBank/DDBJ whole genome shotgun (WGS) entry which is preliminary data.</text>
</comment>
<keyword evidence="2" id="KW-1133">Transmembrane helix</keyword>
<keyword evidence="1" id="KW-0378">Hydrolase</keyword>
<feature type="domain" description="Sialate O-acetylesterase" evidence="3">
    <location>
        <begin position="211"/>
        <end position="439"/>
    </location>
</feature>
<dbReference type="AlphaFoldDB" id="A0A1W0WXC9"/>
<sequence length="592" mass="66134">MFPKYDPVGGEEICKGKKKTFSHEEKYRFWIRAAAVVFSIQAFIFLVMVTGAFIIFYPKEEAVRKTDFSLVLLRLGFPHSDSGTQNEGGFASGVRPRRKWHWHWMDRVRRDPLAERQRATGVEFRFANYFQDNMVLQRGEPGPEIWGFGEAKQNVSLTFKGQQLDTSVDGNGIWRIRLPITEAGGPYVIHASSVVAKSPVDIKIRSVLFGDVWLCSGQSNMEFFVERMFNASQELEAASTYRMIRFTEILQSESPQPVLEPLIRQVWSSPDAVTLKEFSAVCWAFGRRLQEKLHIPIGLIGSYYGGTPIRAWSDPGVISHCNKSTKPFKSRSNTADSGLWNAMIAPLLLLEINGAIWYQGEADASGDYNGYLCMFPTMIESWRRQFRRPTMPFGFVQLADKDGEDVGTPVVRWHQTADVGVVPNAVLQNVFMAVAMDLSDPESPYNAIHPRYKEEVAERLFLGALTVAYNLSTPFQGPSPVALSYSKSSVLITFKDGPISLRTNLSSAFEVCCGDSDEMSNWTDCKAWEAVTALGNTETSLTLDVASCGQKVVQFVRHAWKTTPCAYLQCAVYGADTALPAGPFVLPVQGAH</sequence>
<dbReference type="PANTHER" id="PTHR22901:SF0">
    <property type="entry name" value="SIALATE O-ACETYLESTERASE"/>
    <property type="match status" value="1"/>
</dbReference>
<organism evidence="4 5">
    <name type="scientific">Hypsibius exemplaris</name>
    <name type="common">Freshwater tardigrade</name>
    <dbReference type="NCBI Taxonomy" id="2072580"/>
    <lineage>
        <taxon>Eukaryota</taxon>
        <taxon>Metazoa</taxon>
        <taxon>Ecdysozoa</taxon>
        <taxon>Tardigrada</taxon>
        <taxon>Eutardigrada</taxon>
        <taxon>Parachela</taxon>
        <taxon>Hypsibioidea</taxon>
        <taxon>Hypsibiidae</taxon>
        <taxon>Hypsibius</taxon>
    </lineage>
</organism>
<keyword evidence="2" id="KW-0812">Transmembrane</keyword>
<accession>A0A1W0WXC9</accession>
<proteinExistence type="predicted"/>
<dbReference type="EMBL" id="MTYJ01000035">
    <property type="protein sequence ID" value="OQV19868.1"/>
    <property type="molecule type" value="Genomic_DNA"/>
</dbReference>
<evidence type="ECO:0000259" key="3">
    <source>
        <dbReference type="Pfam" id="PF03629"/>
    </source>
</evidence>
<protein>
    <submittedName>
        <fullName evidence="4">Sialate O-acetylesterase</fullName>
    </submittedName>
</protein>
<dbReference type="Pfam" id="PF03629">
    <property type="entry name" value="SASA"/>
    <property type="match status" value="1"/>
</dbReference>
<dbReference type="InterPro" id="IPR036514">
    <property type="entry name" value="SGNH_hydro_sf"/>
</dbReference>
<dbReference type="GO" id="GO:0005975">
    <property type="term" value="P:carbohydrate metabolic process"/>
    <property type="evidence" value="ECO:0007669"/>
    <property type="project" value="TreeGrafter"/>
</dbReference>
<dbReference type="SUPFAM" id="SSF52266">
    <property type="entry name" value="SGNH hydrolase"/>
    <property type="match status" value="1"/>
</dbReference>
<reference evidence="5" key="1">
    <citation type="submission" date="2017-01" db="EMBL/GenBank/DDBJ databases">
        <title>Comparative genomics of anhydrobiosis in the tardigrade Hypsibius dujardini.</title>
        <authorList>
            <person name="Yoshida Y."/>
            <person name="Koutsovoulos G."/>
            <person name="Laetsch D."/>
            <person name="Stevens L."/>
            <person name="Kumar S."/>
            <person name="Horikawa D."/>
            <person name="Ishino K."/>
            <person name="Komine S."/>
            <person name="Tomita M."/>
            <person name="Blaxter M."/>
            <person name="Arakawa K."/>
        </authorList>
    </citation>
    <scope>NUCLEOTIDE SEQUENCE [LARGE SCALE GENOMIC DNA]</scope>
    <source>
        <strain evidence="5">Z151</strain>
    </source>
</reference>
<gene>
    <name evidence="4" type="ORF">BV898_06138</name>
</gene>
<keyword evidence="2" id="KW-0472">Membrane</keyword>
<dbReference type="InterPro" id="IPR039329">
    <property type="entry name" value="SIAE"/>
</dbReference>
<dbReference type="GO" id="GO:0001681">
    <property type="term" value="F:sialate O-acetylesterase activity"/>
    <property type="evidence" value="ECO:0007669"/>
    <property type="project" value="InterPro"/>
</dbReference>
<dbReference type="InterPro" id="IPR005181">
    <property type="entry name" value="SASA"/>
</dbReference>
<dbReference type="PANTHER" id="PTHR22901">
    <property type="entry name" value="SIALATE O-ACETYLESTERASE"/>
    <property type="match status" value="1"/>
</dbReference>